<evidence type="ECO:0000256" key="3">
    <source>
        <dbReference type="ARBA" id="ARBA00004866"/>
    </source>
</evidence>
<evidence type="ECO:0000256" key="4">
    <source>
        <dbReference type="ARBA" id="ARBA00010848"/>
    </source>
</evidence>
<evidence type="ECO:0000256" key="12">
    <source>
        <dbReference type="ARBA" id="ARBA00049097"/>
    </source>
</evidence>
<dbReference type="InterPro" id="IPR036922">
    <property type="entry name" value="Rieske_2Fe-2S_sf"/>
</dbReference>
<proteinExistence type="inferred from homology"/>
<comment type="catalytic activity">
    <reaction evidence="12">
        <text>choline + 2 reduced [2Fe-2S]-[ferredoxin] + O2 + 2 H(+) = betaine aldehyde hydrate + 2 oxidized [2Fe-2S]-[ferredoxin] + H2O</text>
        <dbReference type="Rhea" id="RHEA:17769"/>
        <dbReference type="Rhea" id="RHEA-COMP:10000"/>
        <dbReference type="Rhea" id="RHEA-COMP:10001"/>
        <dbReference type="ChEBI" id="CHEBI:15354"/>
        <dbReference type="ChEBI" id="CHEBI:15377"/>
        <dbReference type="ChEBI" id="CHEBI:15378"/>
        <dbReference type="ChEBI" id="CHEBI:15379"/>
        <dbReference type="ChEBI" id="CHEBI:15870"/>
        <dbReference type="ChEBI" id="CHEBI:33737"/>
        <dbReference type="ChEBI" id="CHEBI:33738"/>
        <dbReference type="EC" id="1.14.15.7"/>
    </reaction>
</comment>
<gene>
    <name evidence="14" type="ORF">K461DRAFT_330081</name>
</gene>
<evidence type="ECO:0000313" key="15">
    <source>
        <dbReference type="Proteomes" id="UP000799439"/>
    </source>
</evidence>
<dbReference type="Pfam" id="PF00355">
    <property type="entry name" value="Rieske"/>
    <property type="match status" value="1"/>
</dbReference>
<keyword evidence="8" id="KW-0479">Metal-binding</keyword>
<evidence type="ECO:0000256" key="5">
    <source>
        <dbReference type="ARBA" id="ARBA00012763"/>
    </source>
</evidence>
<accession>A0A9P4MBY4</accession>
<keyword evidence="15" id="KW-1185">Reference proteome</keyword>
<comment type="function">
    <text evidence="2">Catalyzes the first step of the osmoprotectant glycine betaine synthesis.</text>
</comment>
<dbReference type="OrthoDB" id="426882at2759"/>
<evidence type="ECO:0000256" key="10">
    <source>
        <dbReference type="ARBA" id="ARBA00023004"/>
    </source>
</evidence>
<organism evidence="14 15">
    <name type="scientific">Myriangium duriaei CBS 260.36</name>
    <dbReference type="NCBI Taxonomy" id="1168546"/>
    <lineage>
        <taxon>Eukaryota</taxon>
        <taxon>Fungi</taxon>
        <taxon>Dikarya</taxon>
        <taxon>Ascomycota</taxon>
        <taxon>Pezizomycotina</taxon>
        <taxon>Dothideomycetes</taxon>
        <taxon>Dothideomycetidae</taxon>
        <taxon>Myriangiales</taxon>
        <taxon>Myriangiaceae</taxon>
        <taxon>Myriangium</taxon>
    </lineage>
</organism>
<dbReference type="PROSITE" id="PS51296">
    <property type="entry name" value="RIESKE"/>
    <property type="match status" value="1"/>
</dbReference>
<name>A0A9P4MBY4_9PEZI</name>
<dbReference type="CDD" id="cd03469">
    <property type="entry name" value="Rieske_RO_Alpha_N"/>
    <property type="match status" value="1"/>
</dbReference>
<dbReference type="Pfam" id="PF00848">
    <property type="entry name" value="Ring_hydroxyl_A"/>
    <property type="match status" value="2"/>
</dbReference>
<protein>
    <recommendedName>
        <fullName evidence="6">Choline monooxygenase, chloroplastic</fullName>
        <ecNumber evidence="5">1.14.15.7</ecNumber>
    </recommendedName>
</protein>
<dbReference type="SUPFAM" id="SSF50022">
    <property type="entry name" value="ISP domain"/>
    <property type="match status" value="1"/>
</dbReference>
<comment type="similarity">
    <text evidence="4">Belongs to the choline monooxygenase family.</text>
</comment>
<keyword evidence="9" id="KW-0560">Oxidoreductase</keyword>
<dbReference type="PRINTS" id="PR00090">
    <property type="entry name" value="RNGDIOXGNASE"/>
</dbReference>
<comment type="cofactor">
    <cofactor evidence="1">
        <name>Fe cation</name>
        <dbReference type="ChEBI" id="CHEBI:24875"/>
    </cofactor>
</comment>
<keyword evidence="7" id="KW-0001">2Fe-2S</keyword>
<dbReference type="EMBL" id="ML996094">
    <property type="protein sequence ID" value="KAF2148110.1"/>
    <property type="molecule type" value="Genomic_DNA"/>
</dbReference>
<keyword evidence="11" id="KW-0411">Iron-sulfur</keyword>
<sequence>MFGIGKMVGGLFGQSTQEDPASLRDALPSSWYASEAMYELERRAIFSKKWVLVSHSARFQTPGQFLRTSMAGTDIFLVKTRAGAIQAFHNICRHRVHPILQSDSGAVNILSCKYHGWSYGLDGRLAKAPQFQDVTNFDPGRSALFPVHVHIDKLGFVWVNLDASEKPASWQDDFDGVDEQPRLKGFEWSSYQFDHQWEMLGDYNWKTLADNYNECYHCSTGHPGVSAVSDLSKYWVETKAGHIVHWNVDKADTTALGVFSTFYYPNTSMTISPHFMYIMRCIPISASQTKMEYEVYRHRKASDKDFTDISEFFKQVLREDKDLCNAAQKNLNAGIFTAGKLHPQREKGTLYFQKLTKEQVMEHRKLELLRNENIYPAMPLADLTTKQSEEIAFCKALDCEHADKTKPELVW</sequence>
<evidence type="ECO:0000256" key="1">
    <source>
        <dbReference type="ARBA" id="ARBA00001962"/>
    </source>
</evidence>
<dbReference type="GO" id="GO:0019133">
    <property type="term" value="F:choline monooxygenase activity"/>
    <property type="evidence" value="ECO:0007669"/>
    <property type="project" value="UniProtKB-EC"/>
</dbReference>
<evidence type="ECO:0000256" key="6">
    <source>
        <dbReference type="ARBA" id="ARBA00014931"/>
    </source>
</evidence>
<dbReference type="InterPro" id="IPR015879">
    <property type="entry name" value="Ring_hydroxy_dOase_asu_C_dom"/>
</dbReference>
<evidence type="ECO:0000256" key="11">
    <source>
        <dbReference type="ARBA" id="ARBA00023014"/>
    </source>
</evidence>
<evidence type="ECO:0000256" key="8">
    <source>
        <dbReference type="ARBA" id="ARBA00022723"/>
    </source>
</evidence>
<dbReference type="GO" id="GO:0005506">
    <property type="term" value="F:iron ion binding"/>
    <property type="evidence" value="ECO:0007669"/>
    <property type="project" value="InterPro"/>
</dbReference>
<keyword evidence="10" id="KW-0408">Iron</keyword>
<comment type="caution">
    <text evidence="14">The sequence shown here is derived from an EMBL/GenBank/DDBJ whole genome shotgun (WGS) entry which is preliminary data.</text>
</comment>
<evidence type="ECO:0000313" key="14">
    <source>
        <dbReference type="EMBL" id="KAF2148110.1"/>
    </source>
</evidence>
<dbReference type="SUPFAM" id="SSF55961">
    <property type="entry name" value="Bet v1-like"/>
    <property type="match status" value="1"/>
</dbReference>
<dbReference type="Gene3D" id="3.90.380.10">
    <property type="entry name" value="Naphthalene 1,2-dioxygenase Alpha Subunit, Chain A, domain 1"/>
    <property type="match status" value="1"/>
</dbReference>
<dbReference type="InterPro" id="IPR017941">
    <property type="entry name" value="Rieske_2Fe-2S"/>
</dbReference>
<feature type="domain" description="Rieske" evidence="13">
    <location>
        <begin position="50"/>
        <end position="137"/>
    </location>
</feature>
<dbReference type="Gene3D" id="2.102.10.10">
    <property type="entry name" value="Rieske [2Fe-2S] iron-sulphur domain"/>
    <property type="match status" value="1"/>
</dbReference>
<evidence type="ECO:0000256" key="9">
    <source>
        <dbReference type="ARBA" id="ARBA00023002"/>
    </source>
</evidence>
<dbReference type="PANTHER" id="PTHR43756">
    <property type="entry name" value="CHOLINE MONOOXYGENASE, CHLOROPLASTIC"/>
    <property type="match status" value="1"/>
</dbReference>
<reference evidence="14" key="1">
    <citation type="journal article" date="2020" name="Stud. Mycol.">
        <title>101 Dothideomycetes genomes: a test case for predicting lifestyles and emergence of pathogens.</title>
        <authorList>
            <person name="Haridas S."/>
            <person name="Albert R."/>
            <person name="Binder M."/>
            <person name="Bloem J."/>
            <person name="Labutti K."/>
            <person name="Salamov A."/>
            <person name="Andreopoulos B."/>
            <person name="Baker S."/>
            <person name="Barry K."/>
            <person name="Bills G."/>
            <person name="Bluhm B."/>
            <person name="Cannon C."/>
            <person name="Castanera R."/>
            <person name="Culley D."/>
            <person name="Daum C."/>
            <person name="Ezra D."/>
            <person name="Gonzalez J."/>
            <person name="Henrissat B."/>
            <person name="Kuo A."/>
            <person name="Liang C."/>
            <person name="Lipzen A."/>
            <person name="Lutzoni F."/>
            <person name="Magnuson J."/>
            <person name="Mondo S."/>
            <person name="Nolan M."/>
            <person name="Ohm R."/>
            <person name="Pangilinan J."/>
            <person name="Park H.-J."/>
            <person name="Ramirez L."/>
            <person name="Alfaro M."/>
            <person name="Sun H."/>
            <person name="Tritt A."/>
            <person name="Yoshinaga Y."/>
            <person name="Zwiers L.-H."/>
            <person name="Turgeon B."/>
            <person name="Goodwin S."/>
            <person name="Spatafora J."/>
            <person name="Crous P."/>
            <person name="Grigoriev I."/>
        </authorList>
    </citation>
    <scope>NUCLEOTIDE SEQUENCE</scope>
    <source>
        <strain evidence="14">CBS 260.36</strain>
    </source>
</reference>
<dbReference type="CDD" id="cd00680">
    <property type="entry name" value="RHO_alpha_C"/>
    <property type="match status" value="1"/>
</dbReference>
<dbReference type="PANTHER" id="PTHR43756:SF5">
    <property type="entry name" value="CHOLINE MONOOXYGENASE, CHLOROPLASTIC"/>
    <property type="match status" value="1"/>
</dbReference>
<evidence type="ECO:0000256" key="2">
    <source>
        <dbReference type="ARBA" id="ARBA00002149"/>
    </source>
</evidence>
<evidence type="ECO:0000259" key="13">
    <source>
        <dbReference type="PROSITE" id="PS51296"/>
    </source>
</evidence>
<dbReference type="EC" id="1.14.15.7" evidence="5"/>
<dbReference type="Proteomes" id="UP000799439">
    <property type="component" value="Unassembled WGS sequence"/>
</dbReference>
<dbReference type="GO" id="GO:0051537">
    <property type="term" value="F:2 iron, 2 sulfur cluster binding"/>
    <property type="evidence" value="ECO:0007669"/>
    <property type="project" value="UniProtKB-KW"/>
</dbReference>
<dbReference type="AlphaFoldDB" id="A0A9P4MBY4"/>
<dbReference type="InterPro" id="IPR001663">
    <property type="entry name" value="Rng_hydr_dOase-A"/>
</dbReference>
<comment type="pathway">
    <text evidence="3">Amine and polyamine biosynthesis; betaine biosynthesis via choline pathway; betaine aldehyde from choline (monooxygenase route): step 1/1.</text>
</comment>
<evidence type="ECO:0000256" key="7">
    <source>
        <dbReference type="ARBA" id="ARBA00022714"/>
    </source>
</evidence>